<dbReference type="CDD" id="cd06379">
    <property type="entry name" value="PBP1_iGluR_NMDA_NR1"/>
    <property type="match status" value="1"/>
</dbReference>
<feature type="site" description="Crucial to convey clamshell closure to channel opening" evidence="26">
    <location>
        <position position="674"/>
    </location>
</feature>
<reference evidence="32" key="1">
    <citation type="submission" date="2022-07" db="EMBL/GenBank/DDBJ databases">
        <authorList>
            <person name="Trinca V."/>
            <person name="Uliana J.V.C."/>
            <person name="Torres T.T."/>
            <person name="Ward R.J."/>
            <person name="Monesi N."/>
        </authorList>
    </citation>
    <scope>NUCLEOTIDE SEQUENCE</scope>
    <source>
        <strain evidence="32">HSMRA1968</strain>
        <tissue evidence="32">Whole embryos</tissue>
    </source>
</reference>
<dbReference type="SMART" id="SM00918">
    <property type="entry name" value="Lig_chan-Glu_bd"/>
    <property type="match status" value="1"/>
</dbReference>
<dbReference type="EMBL" id="WJQU01000004">
    <property type="protein sequence ID" value="KAJ6636777.1"/>
    <property type="molecule type" value="Genomic_DNA"/>
</dbReference>
<dbReference type="FunFam" id="3.40.190.10:FF:000010">
    <property type="entry name" value="glutamate receptor ionotropic, NMDA 1 isoform X1"/>
    <property type="match status" value="1"/>
</dbReference>
<evidence type="ECO:0000256" key="15">
    <source>
        <dbReference type="ARBA" id="ARBA00023136"/>
    </source>
</evidence>
<evidence type="ECO:0000256" key="18">
    <source>
        <dbReference type="ARBA" id="ARBA00023180"/>
    </source>
</evidence>
<evidence type="ECO:0000256" key="29">
    <source>
        <dbReference type="SAM" id="SignalP"/>
    </source>
</evidence>
<evidence type="ECO:0000256" key="9">
    <source>
        <dbReference type="ARBA" id="ARBA00022729"/>
    </source>
</evidence>
<comment type="caution">
    <text evidence="32">The sequence shown here is derived from an EMBL/GenBank/DDBJ whole genome shotgun (WGS) entry which is preliminary data.</text>
</comment>
<dbReference type="InterPro" id="IPR001508">
    <property type="entry name" value="Iono_Glu_rcpt_met"/>
</dbReference>
<feature type="site" description="Interaction with the cone snail toxin Con-ikot-ikot" evidence="26">
    <location>
        <position position="704"/>
    </location>
</feature>
<keyword evidence="33" id="KW-1185">Reference proteome</keyword>
<keyword evidence="17 32" id="KW-0675">Receptor</keyword>
<dbReference type="PRINTS" id="PR00177">
    <property type="entry name" value="NMDARECEPTOR"/>
</dbReference>
<evidence type="ECO:0000256" key="22">
    <source>
        <dbReference type="ARBA" id="ARBA00024675"/>
    </source>
</evidence>
<dbReference type="Gene3D" id="3.40.190.10">
    <property type="entry name" value="Periplasmic binding protein-like II"/>
    <property type="match status" value="3"/>
</dbReference>
<dbReference type="Pfam" id="PF10562">
    <property type="entry name" value="CaM_bdg_C0"/>
    <property type="match status" value="1"/>
</dbReference>
<dbReference type="FunFam" id="3.40.50.2300:FF:000266">
    <property type="entry name" value="Glutamate [NMDA] receptor subunit 1"/>
    <property type="match status" value="1"/>
</dbReference>
<evidence type="ECO:0000256" key="10">
    <source>
        <dbReference type="ARBA" id="ARBA00022837"/>
    </source>
</evidence>
<dbReference type="InterPro" id="IPR018882">
    <property type="entry name" value="CaM-bd_C0_NMDA_rcpt_NR1"/>
</dbReference>
<dbReference type="Gene3D" id="3.40.50.2300">
    <property type="match status" value="2"/>
</dbReference>
<keyword evidence="6" id="KW-1003">Cell membrane</keyword>
<dbReference type="SUPFAM" id="SSF81324">
    <property type="entry name" value="Voltage-gated potassium channels"/>
    <property type="match status" value="1"/>
</dbReference>
<evidence type="ECO:0000256" key="6">
    <source>
        <dbReference type="ARBA" id="ARBA00022475"/>
    </source>
</evidence>
<keyword evidence="7" id="KW-0597">Phosphoprotein</keyword>
<evidence type="ECO:0000256" key="17">
    <source>
        <dbReference type="ARBA" id="ARBA00023170"/>
    </source>
</evidence>
<evidence type="ECO:0000256" key="19">
    <source>
        <dbReference type="ARBA" id="ARBA00023257"/>
    </source>
</evidence>
<evidence type="ECO:0000256" key="2">
    <source>
        <dbReference type="ARBA" id="ARBA00008685"/>
    </source>
</evidence>
<dbReference type="AlphaFoldDB" id="A0A9Q0RY05"/>
<comment type="subunit">
    <text evidence="3">Forms a heteromeric NMDA channel with Nmdar2.</text>
</comment>
<dbReference type="SUPFAM" id="SSF53850">
    <property type="entry name" value="Periplasmic binding protein-like II"/>
    <property type="match status" value="1"/>
</dbReference>
<dbReference type="InterPro" id="IPR001320">
    <property type="entry name" value="Iontro_rcpt_C"/>
</dbReference>
<name>A0A9Q0RY05_9DIPT</name>
<evidence type="ECO:0000256" key="5">
    <source>
        <dbReference type="ARBA" id="ARBA00022448"/>
    </source>
</evidence>
<dbReference type="InterPro" id="IPR015683">
    <property type="entry name" value="Ionotropic_Glu_rcpt"/>
</dbReference>
<keyword evidence="15 28" id="KW-0472">Membrane</keyword>
<evidence type="ECO:0000256" key="1">
    <source>
        <dbReference type="ARBA" id="ARBA00004651"/>
    </source>
</evidence>
<feature type="chain" id="PRO_5040347822" description="Glutamate [NMDA] receptor subunit 1" evidence="29">
    <location>
        <begin position="22"/>
        <end position="958"/>
    </location>
</feature>
<dbReference type="GO" id="GO:0035235">
    <property type="term" value="P:ionotropic glutamate receptor signaling pathway"/>
    <property type="evidence" value="ECO:0007669"/>
    <property type="project" value="UniProtKB-ARBA"/>
</dbReference>
<keyword evidence="11" id="KW-0460">Magnesium</keyword>
<dbReference type="FunFam" id="3.40.50.2300:FF:000025">
    <property type="entry name" value="glutamate receptor ionotropic, NMDA 1 isoform X1"/>
    <property type="match status" value="1"/>
</dbReference>
<feature type="binding site" evidence="25">
    <location>
        <position position="532"/>
    </location>
    <ligand>
        <name>L-glutamate</name>
        <dbReference type="ChEBI" id="CHEBI:29985"/>
    </ligand>
</feature>
<evidence type="ECO:0000256" key="14">
    <source>
        <dbReference type="ARBA" id="ARBA00023065"/>
    </source>
</evidence>
<evidence type="ECO:0000256" key="7">
    <source>
        <dbReference type="ARBA" id="ARBA00022553"/>
    </source>
</evidence>
<feature type="binding site" evidence="25">
    <location>
        <position position="527"/>
    </location>
    <ligand>
        <name>L-glutamate</name>
        <dbReference type="ChEBI" id="CHEBI:29985"/>
    </ligand>
</feature>
<evidence type="ECO:0000256" key="23">
    <source>
        <dbReference type="ARBA" id="ARBA00034100"/>
    </source>
</evidence>
<gene>
    <name evidence="32" type="primary">Nmdar1</name>
    <name evidence="32" type="ORF">Bhyg_15372</name>
</gene>
<dbReference type="SMART" id="SM00079">
    <property type="entry name" value="PBPe"/>
    <property type="match status" value="1"/>
</dbReference>
<keyword evidence="14" id="KW-0406">Ion transport</keyword>
<evidence type="ECO:0000313" key="32">
    <source>
        <dbReference type="EMBL" id="KAJ6636777.1"/>
    </source>
</evidence>
<evidence type="ECO:0000256" key="13">
    <source>
        <dbReference type="ARBA" id="ARBA00023018"/>
    </source>
</evidence>
<evidence type="ECO:0000256" key="3">
    <source>
        <dbReference type="ARBA" id="ARBA00011106"/>
    </source>
</evidence>
<dbReference type="InterPro" id="IPR049873">
    <property type="entry name" value="NMDA1-like_N"/>
</dbReference>
<comment type="subcellular location">
    <subcellularLocation>
        <location evidence="1">Cell membrane</location>
        <topology evidence="1">Multi-pass membrane protein</topology>
    </subcellularLocation>
    <subcellularLocation>
        <location evidence="23">Postsynaptic cell membrane</location>
    </subcellularLocation>
    <subcellularLocation>
        <location evidence="24">Postsynaptic density</location>
    </subcellularLocation>
</comment>
<feature type="disulfide bond" evidence="27">
    <location>
        <begin position="754"/>
        <end position="811"/>
    </location>
</feature>
<feature type="binding site" evidence="25">
    <location>
        <position position="742"/>
    </location>
    <ligand>
        <name>L-glutamate</name>
        <dbReference type="ChEBI" id="CHEBI:29985"/>
    </ligand>
</feature>
<dbReference type="InterPro" id="IPR049872">
    <property type="entry name" value="NMDA1-like_ligand-bd"/>
</dbReference>
<dbReference type="Proteomes" id="UP001151699">
    <property type="component" value="Chromosome C"/>
</dbReference>
<dbReference type="OrthoDB" id="5984008at2759"/>
<dbReference type="PANTHER" id="PTHR18966">
    <property type="entry name" value="IONOTROPIC GLUTAMATE RECEPTOR"/>
    <property type="match status" value="1"/>
</dbReference>
<feature type="domain" description="Ionotropic glutamate receptor L-glutamate and glycine-binding" evidence="31">
    <location>
        <begin position="444"/>
        <end position="516"/>
    </location>
</feature>
<feature type="binding site" evidence="25">
    <location>
        <position position="525"/>
    </location>
    <ligand>
        <name>L-glutamate</name>
        <dbReference type="ChEBI" id="CHEBI:29985"/>
    </ligand>
</feature>
<proteinExistence type="inferred from homology"/>
<evidence type="ECO:0000256" key="12">
    <source>
        <dbReference type="ARBA" id="ARBA00022989"/>
    </source>
</evidence>
<keyword evidence="13" id="KW-0770">Synapse</keyword>
<keyword evidence="9 29" id="KW-0732">Signal</keyword>
<evidence type="ECO:0000256" key="28">
    <source>
        <dbReference type="SAM" id="Phobius"/>
    </source>
</evidence>
<evidence type="ECO:0000256" key="20">
    <source>
        <dbReference type="ARBA" id="ARBA00023286"/>
    </source>
</evidence>
<accession>A0A9Q0RY05</accession>
<evidence type="ECO:0000256" key="24">
    <source>
        <dbReference type="ARBA" id="ARBA00034105"/>
    </source>
</evidence>
<dbReference type="GO" id="GO:0045211">
    <property type="term" value="C:postsynaptic membrane"/>
    <property type="evidence" value="ECO:0007669"/>
    <property type="project" value="UniProtKB-SubCell"/>
</dbReference>
<feature type="domain" description="Ionotropic glutamate receptor C-terminal" evidence="30">
    <location>
        <begin position="432"/>
        <end position="805"/>
    </location>
</feature>
<feature type="signal peptide" evidence="29">
    <location>
        <begin position="1"/>
        <end position="21"/>
    </location>
</feature>
<organism evidence="32 33">
    <name type="scientific">Pseudolycoriella hygida</name>
    <dbReference type="NCBI Taxonomy" id="35572"/>
    <lineage>
        <taxon>Eukaryota</taxon>
        <taxon>Metazoa</taxon>
        <taxon>Ecdysozoa</taxon>
        <taxon>Arthropoda</taxon>
        <taxon>Hexapoda</taxon>
        <taxon>Insecta</taxon>
        <taxon>Pterygota</taxon>
        <taxon>Neoptera</taxon>
        <taxon>Endopterygota</taxon>
        <taxon>Diptera</taxon>
        <taxon>Nematocera</taxon>
        <taxon>Sciaroidea</taxon>
        <taxon>Sciaridae</taxon>
        <taxon>Pseudolycoriella</taxon>
    </lineage>
</organism>
<dbReference type="FunFam" id="3.40.190.10:FF:000177">
    <property type="entry name" value="Glutamate [NMDA] receptor subunit 1"/>
    <property type="match status" value="1"/>
</dbReference>
<dbReference type="Pfam" id="PF10613">
    <property type="entry name" value="Lig_chan-Glu_bd"/>
    <property type="match status" value="1"/>
</dbReference>
<keyword evidence="12 28" id="KW-1133">Transmembrane helix</keyword>
<evidence type="ECO:0000256" key="25">
    <source>
        <dbReference type="PIRSR" id="PIRSR601508-1"/>
    </source>
</evidence>
<evidence type="ECO:0000259" key="31">
    <source>
        <dbReference type="SMART" id="SM00918"/>
    </source>
</evidence>
<evidence type="ECO:0000256" key="21">
    <source>
        <dbReference type="ARBA" id="ARBA00023303"/>
    </source>
</evidence>
<sequence>MAFSMLTRLFIMLQLQMVVLNRGNFAQNPAYYNIGGVLTTNASLEHFSTTIAHLNFDQQYVNKGITYYDQTIRMDINPIKTALNVCKQLISKRVYAVVVSHDQSGVSPAAVSYTSGFYQIPVIGISSRDAAFSDKNIHVSFLRTVPPYYHQADVWLEMLSHFSYTKVIIIHSSDTDGRAVLGRFQTTSQTNYDDVDVRATVESIVEFEPKLETFMDHLVEMKTAQSRVYLLYASKEDAFTIFRDAAALNMTEAGHVWIVTEQALSANNTPDGVLGLQLVHANSESEHIRDSVYVLASAIKEMITNETITEAPKDCDDSGTIWESGRRIFHYLKTRNIRGLTGQVAFDDNGDRMYAEYDVINIRDHQVKKIVGSFHYEAERQKMSLKINNSQILWPGKQTKMPDGIIIPTHLKVLTVEEKPFVYVRRLSEDSIAKCDDEEIECPLFNATQGTANEYCCKGYCIDLLRELAKRVNFTYDIALSPDGQFGHYVLRNQTTGGVMTGVKKEWTGLIGEVVNERADLIVAPLTINPERAEFIEFSKPFKYQGITILEKKPSRSSTLVSFLQPFSNTLWILVMVSVHVVALVLYLLDRFSPFGRFKLTTNDSTEEDALNLSSAIWFAWGVLLNSGIGEGTPRSFSARVLGMVWAGFAMIIVASYTANLAAFLVLERPKTKLSGINDARLRNTMENLTCATVKGSAVDMYFRRQVELSNMYRTMEANNYDTAEQAIQDVKNGKLMAFIWDSSRLEYEAAKDCELVTAGELFGRSGYGIGLQKGSPWTDAVTLAILDFHESGFMESLDKQWILHGNVQQCEQFEKTPNTLGLKNMAGVFILVGAGIVGGICLIIIEVVYKKHQIKKQKRMEIARHAADKWRGTIEKRKTLRASLAMQRQYNVGLSANPGTISLAVDKNRYPKLGPRGPERAWPGDTDMIRNRRLDFKKPPPPRYSSAYTTDVSHLIV</sequence>
<evidence type="ECO:0000256" key="8">
    <source>
        <dbReference type="ARBA" id="ARBA00022692"/>
    </source>
</evidence>
<dbReference type="GO" id="GO:0038023">
    <property type="term" value="F:signaling receptor activity"/>
    <property type="evidence" value="ECO:0007669"/>
    <property type="project" value="InterPro"/>
</dbReference>
<dbReference type="InterPro" id="IPR001828">
    <property type="entry name" value="ANF_lig-bd_rcpt"/>
</dbReference>
<protein>
    <recommendedName>
        <fullName evidence="4">Glutamate [NMDA] receptor subunit 1</fullName>
    </recommendedName>
</protein>
<evidence type="ECO:0000256" key="11">
    <source>
        <dbReference type="ARBA" id="ARBA00022842"/>
    </source>
</evidence>
<dbReference type="GO" id="GO:0014069">
    <property type="term" value="C:postsynaptic density"/>
    <property type="evidence" value="ECO:0007669"/>
    <property type="project" value="UniProtKB-SubCell"/>
</dbReference>
<feature type="transmembrane region" description="Helical" evidence="28">
    <location>
        <begin position="641"/>
        <end position="667"/>
    </location>
</feature>
<feature type="transmembrane region" description="Helical" evidence="28">
    <location>
        <begin position="571"/>
        <end position="589"/>
    </location>
</feature>
<dbReference type="SUPFAM" id="SSF53822">
    <property type="entry name" value="Periplasmic binding protein-like I"/>
    <property type="match status" value="1"/>
</dbReference>
<keyword evidence="20" id="KW-1071">Ligand-gated ion channel</keyword>
<keyword evidence="21" id="KW-0407">Ion channel</keyword>
<evidence type="ECO:0000259" key="30">
    <source>
        <dbReference type="SMART" id="SM00079"/>
    </source>
</evidence>
<keyword evidence="16 27" id="KW-1015">Disulfide bond</keyword>
<dbReference type="InterPro" id="IPR019594">
    <property type="entry name" value="Glu/Gly-bd"/>
</dbReference>
<comment type="similarity">
    <text evidence="2">Belongs to the glutamate-gated ion channel (TC 1.A.10.1) family.</text>
</comment>
<evidence type="ECO:0000313" key="33">
    <source>
        <dbReference type="Proteomes" id="UP001151699"/>
    </source>
</evidence>
<keyword evidence="8 28" id="KW-0812">Transmembrane</keyword>
<dbReference type="GO" id="GO:0015276">
    <property type="term" value="F:ligand-gated monoatomic ion channel activity"/>
    <property type="evidence" value="ECO:0007669"/>
    <property type="project" value="InterPro"/>
</dbReference>
<keyword evidence="19" id="KW-0628">Postsynaptic cell membrane</keyword>
<dbReference type="InterPro" id="IPR028082">
    <property type="entry name" value="Peripla_BP_I"/>
</dbReference>
<keyword evidence="10" id="KW-0106">Calcium</keyword>
<keyword evidence="5" id="KW-0813">Transport</keyword>
<dbReference type="CDD" id="cd13719">
    <property type="entry name" value="PBP2_iGluR_NMDA_Nr1"/>
    <property type="match status" value="1"/>
</dbReference>
<evidence type="ECO:0000256" key="4">
    <source>
        <dbReference type="ARBA" id="ARBA00015895"/>
    </source>
</evidence>
<feature type="transmembrane region" description="Helical" evidence="28">
    <location>
        <begin position="826"/>
        <end position="850"/>
    </location>
</feature>
<evidence type="ECO:0000256" key="27">
    <source>
        <dbReference type="PIRSR" id="PIRSR601508-3"/>
    </source>
</evidence>
<dbReference type="Pfam" id="PF01094">
    <property type="entry name" value="ANF_receptor"/>
    <property type="match status" value="2"/>
</dbReference>
<dbReference type="Pfam" id="PF00060">
    <property type="entry name" value="Lig_chan"/>
    <property type="match status" value="1"/>
</dbReference>
<comment type="function">
    <text evidence="22">NMDA receptor subtype of glutamate-gated ion channels with high calcium permeability and voltage-dependent sensitivity to magnesium. Mediated by glycine. This protein plays a key role in synaptic plasticity, synaptogenesis, excitotoxicity, memory acquisition and learning. It mediates neuronal functions in glutamate neurotransmission. Is involved in the cell surface targeting of NMDA receptors. Plays a role in associative learning and in long-term memory consolidation.</text>
</comment>
<evidence type="ECO:0000256" key="16">
    <source>
        <dbReference type="ARBA" id="ARBA00023157"/>
    </source>
</evidence>
<keyword evidence="18" id="KW-0325">Glycoprotein</keyword>
<dbReference type="GO" id="GO:0017146">
    <property type="term" value="C:NMDA selective glutamate receptor complex"/>
    <property type="evidence" value="ECO:0007669"/>
    <property type="project" value="UniProtKB-ARBA"/>
</dbReference>
<evidence type="ECO:0000256" key="26">
    <source>
        <dbReference type="PIRSR" id="PIRSR601508-2"/>
    </source>
</evidence>